<organism evidence="2 3">
    <name type="scientific">Paraburkholderia acidisoli</name>
    <dbReference type="NCBI Taxonomy" id="2571748"/>
    <lineage>
        <taxon>Bacteria</taxon>
        <taxon>Pseudomonadati</taxon>
        <taxon>Pseudomonadota</taxon>
        <taxon>Betaproteobacteria</taxon>
        <taxon>Burkholderiales</taxon>
        <taxon>Burkholderiaceae</taxon>
        <taxon>Paraburkholderia</taxon>
    </lineage>
</organism>
<name>A0A7Z2GJY0_9BURK</name>
<evidence type="ECO:0000313" key="2">
    <source>
        <dbReference type="EMBL" id="QGZ63103.1"/>
    </source>
</evidence>
<protein>
    <submittedName>
        <fullName evidence="2">Uncharacterized protein</fullName>
    </submittedName>
</protein>
<accession>A0A7Z2GJY0</accession>
<keyword evidence="1" id="KW-1133">Transmembrane helix</keyword>
<dbReference type="AlphaFoldDB" id="A0A7Z2GJY0"/>
<dbReference type="EMBL" id="CP046914">
    <property type="protein sequence ID" value="QGZ63103.1"/>
    <property type="molecule type" value="Genomic_DNA"/>
</dbReference>
<dbReference type="OrthoDB" id="9135217at2"/>
<gene>
    <name evidence="2" type="ORF">FAZ98_14880</name>
</gene>
<feature type="transmembrane region" description="Helical" evidence="1">
    <location>
        <begin position="90"/>
        <end position="108"/>
    </location>
</feature>
<dbReference type="RefSeq" id="WP_158952097.1">
    <property type="nucleotide sequence ID" value="NZ_CP046914.1"/>
</dbReference>
<feature type="transmembrane region" description="Helical" evidence="1">
    <location>
        <begin position="114"/>
        <end position="138"/>
    </location>
</feature>
<keyword evidence="1" id="KW-0472">Membrane</keyword>
<sequence length="188" mass="21154">MNSEERFMLPSEPLFPTPAIHARETDPEGLVPLNAAWKALVVAVWLWSLFETRWELAGETRMMAVMATLSAKLVLTVIVFGALRRNHVSLVLFSFCCTVSIIVIAMALPRMYAIAPFYFFLCLIETVLKTASVVALAFDYFGRDTVVDESLPLPTRFRPGVASATSEFGEFGNATRFRESFETDEMRR</sequence>
<proteinExistence type="predicted"/>
<evidence type="ECO:0000313" key="3">
    <source>
        <dbReference type="Proteomes" id="UP000433577"/>
    </source>
</evidence>
<feature type="transmembrane region" description="Helical" evidence="1">
    <location>
        <begin position="30"/>
        <end position="50"/>
    </location>
</feature>
<keyword evidence="1" id="KW-0812">Transmembrane</keyword>
<evidence type="ECO:0000256" key="1">
    <source>
        <dbReference type="SAM" id="Phobius"/>
    </source>
</evidence>
<feature type="transmembrane region" description="Helical" evidence="1">
    <location>
        <begin position="62"/>
        <end position="83"/>
    </location>
</feature>
<dbReference type="KEGG" id="pacs:FAZ98_14880"/>
<keyword evidence="3" id="KW-1185">Reference proteome</keyword>
<reference evidence="2 3" key="1">
    <citation type="submission" date="2019-12" db="EMBL/GenBank/DDBJ databases">
        <title>Paraburkholderia acidiphila 7Q-K02 sp. nov and Paraburkholderia acidisoli DHF22 sp. nov., two strains isolated from forest soil.</title>
        <authorList>
            <person name="Gao Z."/>
            <person name="Qiu L."/>
        </authorList>
    </citation>
    <scope>NUCLEOTIDE SEQUENCE [LARGE SCALE GENOMIC DNA]</scope>
    <source>
        <strain evidence="2 3">DHF22</strain>
    </source>
</reference>
<dbReference type="Proteomes" id="UP000433577">
    <property type="component" value="Chromosome 2"/>
</dbReference>